<dbReference type="Proteomes" id="UP000789595">
    <property type="component" value="Unassembled WGS sequence"/>
</dbReference>
<evidence type="ECO:0000256" key="3">
    <source>
        <dbReference type="ARBA" id="ARBA00022833"/>
    </source>
</evidence>
<dbReference type="PANTHER" id="PTHR46347:SF1">
    <property type="entry name" value="RING_FYVE_PHD ZINC FINGER SUPERFAMILY PROTEIN"/>
    <property type="match status" value="1"/>
</dbReference>
<proteinExistence type="predicted"/>
<organism evidence="6 7">
    <name type="scientific">Pelagomonas calceolata</name>
    <dbReference type="NCBI Taxonomy" id="35677"/>
    <lineage>
        <taxon>Eukaryota</taxon>
        <taxon>Sar</taxon>
        <taxon>Stramenopiles</taxon>
        <taxon>Ochrophyta</taxon>
        <taxon>Pelagophyceae</taxon>
        <taxon>Pelagomonadales</taxon>
        <taxon>Pelagomonadaceae</taxon>
        <taxon>Pelagomonas</taxon>
    </lineage>
</organism>
<name>A0A8J2SWF8_9STRA</name>
<keyword evidence="1" id="KW-0479">Metal-binding</keyword>
<dbReference type="AlphaFoldDB" id="A0A8J2SWF8"/>
<evidence type="ECO:0000256" key="4">
    <source>
        <dbReference type="SAM" id="MobiDB-lite"/>
    </source>
</evidence>
<dbReference type="Pfam" id="PF12906">
    <property type="entry name" value="RINGv"/>
    <property type="match status" value="1"/>
</dbReference>
<feature type="domain" description="RING-CH-type" evidence="5">
    <location>
        <begin position="1"/>
        <end position="59"/>
    </location>
</feature>
<dbReference type="InterPro" id="IPR013083">
    <property type="entry name" value="Znf_RING/FYVE/PHD"/>
</dbReference>
<protein>
    <recommendedName>
        <fullName evidence="5">RING-CH-type domain-containing protein</fullName>
    </recommendedName>
</protein>
<evidence type="ECO:0000313" key="7">
    <source>
        <dbReference type="Proteomes" id="UP000789595"/>
    </source>
</evidence>
<accession>A0A8J2SWF8</accession>
<dbReference type="SMART" id="SM00744">
    <property type="entry name" value="RINGv"/>
    <property type="match status" value="1"/>
</dbReference>
<dbReference type="OrthoDB" id="264354at2759"/>
<dbReference type="Pfam" id="PF02622">
    <property type="entry name" value="DUF179"/>
    <property type="match status" value="1"/>
</dbReference>
<dbReference type="CDD" id="cd16495">
    <property type="entry name" value="RING_CH-C4HC3_MARCH"/>
    <property type="match status" value="1"/>
</dbReference>
<dbReference type="InterPro" id="IPR003774">
    <property type="entry name" value="AlgH-like"/>
</dbReference>
<feature type="region of interest" description="Disordered" evidence="4">
    <location>
        <begin position="181"/>
        <end position="207"/>
    </location>
</feature>
<evidence type="ECO:0000259" key="5">
    <source>
        <dbReference type="PROSITE" id="PS51292"/>
    </source>
</evidence>
<sequence length="365" mass="39442">MPQCRFCLEDADEDQLIAPCNCDGSHKFVHQECLAEWRRGRFPGARRRCNVCNAKSYEAPPPQPQQPQRQSSLVARFRAALGAPAHQQPRRVADALPGPPSMASLMVAVLRARAQRHWHRGVFLILYVGKGAATDGSDAIVACGVTRRCRLVGGEALEDGEVDEEAAPSRRRAWLRSAVAAVAPPASSSEDESDSDRESNEPPADVRAARKAVERLRRMGCRVAVFSGGPVHRSEPLGLLVATRSDGARDVLDDDALRAKVGDVVPWRPGCDGDDAKRAFVGAVPLVARCARFFREAGWALEALVWSGCAVWSTDQLLAEVSRGSWALAPAQWSDASAAADSRGLWGDVLARETALLPPDSADED</sequence>
<dbReference type="PANTHER" id="PTHR46347">
    <property type="entry name" value="RING/FYVE/PHD ZINC FINGER SUPERFAMILY PROTEIN"/>
    <property type="match status" value="1"/>
</dbReference>
<dbReference type="GO" id="GO:0008270">
    <property type="term" value="F:zinc ion binding"/>
    <property type="evidence" value="ECO:0007669"/>
    <property type="project" value="UniProtKB-KW"/>
</dbReference>
<dbReference type="PROSITE" id="PS51292">
    <property type="entry name" value="ZF_RING_CH"/>
    <property type="match status" value="1"/>
</dbReference>
<gene>
    <name evidence="6" type="ORF">PECAL_4P25780</name>
</gene>
<keyword evidence="3" id="KW-0862">Zinc</keyword>
<keyword evidence="7" id="KW-1185">Reference proteome</keyword>
<dbReference type="Gene3D" id="3.30.40.10">
    <property type="entry name" value="Zinc/RING finger domain, C3HC4 (zinc finger)"/>
    <property type="match status" value="1"/>
</dbReference>
<evidence type="ECO:0000256" key="1">
    <source>
        <dbReference type="ARBA" id="ARBA00022723"/>
    </source>
</evidence>
<dbReference type="SUPFAM" id="SSF143456">
    <property type="entry name" value="VC0467-like"/>
    <property type="match status" value="1"/>
</dbReference>
<evidence type="ECO:0000313" key="6">
    <source>
        <dbReference type="EMBL" id="CAH0375252.1"/>
    </source>
</evidence>
<dbReference type="Gene3D" id="3.40.1740.10">
    <property type="entry name" value="VC0467-like"/>
    <property type="match status" value="1"/>
</dbReference>
<keyword evidence="2" id="KW-0863">Zinc-finger</keyword>
<reference evidence="6" key="1">
    <citation type="submission" date="2021-11" db="EMBL/GenBank/DDBJ databases">
        <authorList>
            <consortium name="Genoscope - CEA"/>
            <person name="William W."/>
        </authorList>
    </citation>
    <scope>NUCLEOTIDE SEQUENCE</scope>
</reference>
<comment type="caution">
    <text evidence="6">The sequence shown here is derived from an EMBL/GenBank/DDBJ whole genome shotgun (WGS) entry which is preliminary data.</text>
</comment>
<dbReference type="SUPFAM" id="SSF57850">
    <property type="entry name" value="RING/U-box"/>
    <property type="match status" value="1"/>
</dbReference>
<evidence type="ECO:0000256" key="2">
    <source>
        <dbReference type="ARBA" id="ARBA00022771"/>
    </source>
</evidence>
<dbReference type="EMBL" id="CAKKNE010000004">
    <property type="protein sequence ID" value="CAH0375252.1"/>
    <property type="molecule type" value="Genomic_DNA"/>
</dbReference>
<dbReference type="InterPro" id="IPR011016">
    <property type="entry name" value="Znf_RING-CH"/>
</dbReference>